<feature type="compositionally biased region" description="Pro residues" evidence="1">
    <location>
        <begin position="122"/>
        <end position="131"/>
    </location>
</feature>
<sequence>MNTSSRGGHDDQGISFIPLPLLVISETISPRCSLSLAGISFIPLPLLVISETISPRCSLSLAGISQDTKWYSRYNDKRSKDNTTVADPTKIPGSYQPSTPEPTPEPELSPLESSLEQEPEPPRTPGAAPPS</sequence>
<gene>
    <name evidence="2" type="ORF">PCASD_20937</name>
</gene>
<dbReference type="Proteomes" id="UP000235392">
    <property type="component" value="Unassembled WGS sequence"/>
</dbReference>
<dbReference type="AlphaFoldDB" id="A0A2N5TPD1"/>
<evidence type="ECO:0000313" key="3">
    <source>
        <dbReference type="Proteomes" id="UP000235392"/>
    </source>
</evidence>
<proteinExistence type="predicted"/>
<evidence type="ECO:0000256" key="1">
    <source>
        <dbReference type="SAM" id="MobiDB-lite"/>
    </source>
</evidence>
<evidence type="ECO:0000313" key="2">
    <source>
        <dbReference type="EMBL" id="PLW27367.1"/>
    </source>
</evidence>
<reference evidence="2 3" key="1">
    <citation type="submission" date="2017-11" db="EMBL/GenBank/DDBJ databases">
        <title>De novo assembly and phasing of dikaryotic genomes from two isolates of Puccinia coronata f. sp. avenae, the causal agent of oat crown rust.</title>
        <authorList>
            <person name="Miller M.E."/>
            <person name="Zhang Y."/>
            <person name="Omidvar V."/>
            <person name="Sperschneider J."/>
            <person name="Schwessinger B."/>
            <person name="Raley C."/>
            <person name="Palmer J.M."/>
            <person name="Garnica D."/>
            <person name="Upadhyaya N."/>
            <person name="Rathjen J."/>
            <person name="Taylor J.M."/>
            <person name="Park R.F."/>
            <person name="Dodds P.N."/>
            <person name="Hirsch C.D."/>
            <person name="Kianian S.F."/>
            <person name="Figueroa M."/>
        </authorList>
    </citation>
    <scope>NUCLEOTIDE SEQUENCE [LARGE SCALE GENOMIC DNA]</scope>
    <source>
        <strain evidence="2">12SD80</strain>
    </source>
</reference>
<accession>A0A2N5TPD1</accession>
<comment type="caution">
    <text evidence="2">The sequence shown here is derived from an EMBL/GenBank/DDBJ whole genome shotgun (WGS) entry which is preliminary data.</text>
</comment>
<feature type="region of interest" description="Disordered" evidence="1">
    <location>
        <begin position="75"/>
        <end position="131"/>
    </location>
</feature>
<protein>
    <submittedName>
        <fullName evidence="2">Uncharacterized protein</fullName>
    </submittedName>
</protein>
<organism evidence="2 3">
    <name type="scientific">Puccinia coronata f. sp. avenae</name>
    <dbReference type="NCBI Taxonomy" id="200324"/>
    <lineage>
        <taxon>Eukaryota</taxon>
        <taxon>Fungi</taxon>
        <taxon>Dikarya</taxon>
        <taxon>Basidiomycota</taxon>
        <taxon>Pucciniomycotina</taxon>
        <taxon>Pucciniomycetes</taxon>
        <taxon>Pucciniales</taxon>
        <taxon>Pucciniaceae</taxon>
        <taxon>Puccinia</taxon>
    </lineage>
</organism>
<dbReference type="EMBL" id="PGCI01000411">
    <property type="protein sequence ID" value="PLW27367.1"/>
    <property type="molecule type" value="Genomic_DNA"/>
</dbReference>
<name>A0A2N5TPD1_9BASI</name>